<comment type="caution">
    <text evidence="1">The sequence shown here is derived from an EMBL/GenBank/DDBJ whole genome shotgun (WGS) entry which is preliminary data.</text>
</comment>
<proteinExistence type="predicted"/>
<gene>
    <name evidence="1" type="ORF">PAPYR_12571</name>
</gene>
<accession>A0ABQ8U6Y6</accession>
<reference evidence="1" key="1">
    <citation type="journal article" date="2022" name="bioRxiv">
        <title>Genomics of Preaxostyla Flagellates Illuminates Evolutionary Transitions and the Path Towards Mitochondrial Loss.</title>
        <authorList>
            <person name="Novak L.V.F."/>
            <person name="Treitli S.C."/>
            <person name="Pyrih J."/>
            <person name="Halakuc P."/>
            <person name="Pipaliya S.V."/>
            <person name="Vacek V."/>
            <person name="Brzon O."/>
            <person name="Soukal P."/>
            <person name="Eme L."/>
            <person name="Dacks J.B."/>
            <person name="Karnkowska A."/>
            <person name="Elias M."/>
            <person name="Hampl V."/>
        </authorList>
    </citation>
    <scope>NUCLEOTIDE SEQUENCE</scope>
    <source>
        <strain evidence="1">RCP-MX</strain>
    </source>
</reference>
<sequence>MKQHRTLSRSFIDTDSSAYYILEIDFQLNRTRTMTIYRKAGADDENWYLGYYLSPVARAHVRVLDPLTRQPTTDTIRSICLVFETYSGVENDNSFVLDHCL</sequence>
<dbReference type="EMBL" id="JAPMOS010000320">
    <property type="protein sequence ID" value="KAJ4453065.1"/>
    <property type="molecule type" value="Genomic_DNA"/>
</dbReference>
<organism evidence="1 2">
    <name type="scientific">Paratrimastix pyriformis</name>
    <dbReference type="NCBI Taxonomy" id="342808"/>
    <lineage>
        <taxon>Eukaryota</taxon>
        <taxon>Metamonada</taxon>
        <taxon>Preaxostyla</taxon>
        <taxon>Paratrimastigidae</taxon>
        <taxon>Paratrimastix</taxon>
    </lineage>
</organism>
<dbReference type="Proteomes" id="UP001141327">
    <property type="component" value="Unassembled WGS sequence"/>
</dbReference>
<evidence type="ECO:0000313" key="2">
    <source>
        <dbReference type="Proteomes" id="UP001141327"/>
    </source>
</evidence>
<evidence type="ECO:0000313" key="1">
    <source>
        <dbReference type="EMBL" id="KAJ4453065.1"/>
    </source>
</evidence>
<keyword evidence="2" id="KW-1185">Reference proteome</keyword>
<name>A0ABQ8U6Y6_9EUKA</name>
<protein>
    <submittedName>
        <fullName evidence="1">Uncharacterized protein</fullName>
    </submittedName>
</protein>